<accession>A0AAD7A0C4</accession>
<organism evidence="2 3">
    <name type="scientific">Mycena albidolilacea</name>
    <dbReference type="NCBI Taxonomy" id="1033008"/>
    <lineage>
        <taxon>Eukaryota</taxon>
        <taxon>Fungi</taxon>
        <taxon>Dikarya</taxon>
        <taxon>Basidiomycota</taxon>
        <taxon>Agaricomycotina</taxon>
        <taxon>Agaricomycetes</taxon>
        <taxon>Agaricomycetidae</taxon>
        <taxon>Agaricales</taxon>
        <taxon>Marasmiineae</taxon>
        <taxon>Mycenaceae</taxon>
        <taxon>Mycena</taxon>
    </lineage>
</organism>
<sequence length="309" mass="35035">MTPANPSPPLHPLMSATPGTTSPPSQRKLDVPVREQVRLKKEKRAKDQHDALTAIEKVISLKCPEYQGPLQAKHAQVIQSTLHLVVRNSRSLIEASAMAAETHGFAAIWGSRLARKWTAEWVKHRKLPESEHGRHAKTWSLLQDPEIKEELVVYLRKMRKYVQTAVNKEMSCGLKKYLEVELFSCIGCKANNADKSKWVLKGEMPIRKKGVGHGIHRSDIICSTVGHINDTGESMEYGKHYEGYWDGAQFIKQGHCAYLEDVLVVNRMNWRSGGKQALMQDGWFMRAGQRILQKMVLPDRQPKGMKIVL</sequence>
<protein>
    <submittedName>
        <fullName evidence="2">Uncharacterized protein</fullName>
    </submittedName>
</protein>
<dbReference type="EMBL" id="JARIHO010000020">
    <property type="protein sequence ID" value="KAJ7346460.1"/>
    <property type="molecule type" value="Genomic_DNA"/>
</dbReference>
<evidence type="ECO:0000313" key="3">
    <source>
        <dbReference type="Proteomes" id="UP001218218"/>
    </source>
</evidence>
<feature type="region of interest" description="Disordered" evidence="1">
    <location>
        <begin position="1"/>
        <end position="32"/>
    </location>
</feature>
<comment type="caution">
    <text evidence="2">The sequence shown here is derived from an EMBL/GenBank/DDBJ whole genome shotgun (WGS) entry which is preliminary data.</text>
</comment>
<evidence type="ECO:0000313" key="2">
    <source>
        <dbReference type="EMBL" id="KAJ7346460.1"/>
    </source>
</evidence>
<dbReference type="AlphaFoldDB" id="A0AAD7A0C4"/>
<proteinExistence type="predicted"/>
<name>A0AAD7A0C4_9AGAR</name>
<keyword evidence="3" id="KW-1185">Reference proteome</keyword>
<reference evidence="2" key="1">
    <citation type="submission" date="2023-03" db="EMBL/GenBank/DDBJ databases">
        <title>Massive genome expansion in bonnet fungi (Mycena s.s.) driven by repeated elements and novel gene families across ecological guilds.</title>
        <authorList>
            <consortium name="Lawrence Berkeley National Laboratory"/>
            <person name="Harder C.B."/>
            <person name="Miyauchi S."/>
            <person name="Viragh M."/>
            <person name="Kuo A."/>
            <person name="Thoen E."/>
            <person name="Andreopoulos B."/>
            <person name="Lu D."/>
            <person name="Skrede I."/>
            <person name="Drula E."/>
            <person name="Henrissat B."/>
            <person name="Morin E."/>
            <person name="Kohler A."/>
            <person name="Barry K."/>
            <person name="LaButti K."/>
            <person name="Morin E."/>
            <person name="Salamov A."/>
            <person name="Lipzen A."/>
            <person name="Mereny Z."/>
            <person name="Hegedus B."/>
            <person name="Baldrian P."/>
            <person name="Stursova M."/>
            <person name="Weitz H."/>
            <person name="Taylor A."/>
            <person name="Grigoriev I.V."/>
            <person name="Nagy L.G."/>
            <person name="Martin F."/>
            <person name="Kauserud H."/>
        </authorList>
    </citation>
    <scope>NUCLEOTIDE SEQUENCE</scope>
    <source>
        <strain evidence="2">CBHHK002</strain>
    </source>
</reference>
<dbReference type="Proteomes" id="UP001218218">
    <property type="component" value="Unassembled WGS sequence"/>
</dbReference>
<evidence type="ECO:0000256" key="1">
    <source>
        <dbReference type="SAM" id="MobiDB-lite"/>
    </source>
</evidence>
<feature type="compositionally biased region" description="Pro residues" evidence="1">
    <location>
        <begin position="1"/>
        <end position="11"/>
    </location>
</feature>
<gene>
    <name evidence="2" type="ORF">DFH08DRAFT_914543</name>
</gene>